<dbReference type="Pfam" id="PF00528">
    <property type="entry name" value="BPD_transp_1"/>
    <property type="match status" value="1"/>
</dbReference>
<comment type="similarity">
    <text evidence="7">Belongs to the binding-protein-dependent transport system permease family.</text>
</comment>
<keyword evidence="6 7" id="KW-0472">Membrane</keyword>
<evidence type="ECO:0000256" key="7">
    <source>
        <dbReference type="RuleBase" id="RU363032"/>
    </source>
</evidence>
<feature type="transmembrane region" description="Helical" evidence="7">
    <location>
        <begin position="21"/>
        <end position="39"/>
    </location>
</feature>
<name>A0ABX6IS99_9ACTN</name>
<dbReference type="CDD" id="cd06261">
    <property type="entry name" value="TM_PBP2"/>
    <property type="match status" value="1"/>
</dbReference>
<comment type="subcellular location">
    <subcellularLocation>
        <location evidence="1 7">Cell membrane</location>
        <topology evidence="1 7">Multi-pass membrane protein</topology>
    </subcellularLocation>
</comment>
<feature type="transmembrane region" description="Helical" evidence="7">
    <location>
        <begin position="112"/>
        <end position="137"/>
    </location>
</feature>
<sequence>MPADTGRRRISAVPRIVGRRLLLLAPITLVVTVGVFWLASLSPLDPLDAYMSGQSAALTDEQRGELRRTLGLDRSWWSAWWDWLRATLGGDLGRSMSYRQSVSTVIGDRLPWTLVLSVSGLVLALIISVCLGLWAALAPGSLADRAIGVLATVLAAVPPFVLGMGVIAVFALGLGLFPTGGLTDPGEGVAAGSLLRHLALPTVVFALSQVPWLILGLRETVIRTLSEDAVLFARLRGIPRRTIVVGHVLPVAAPPFIALTATRLPELIAGSVIVEAVFAWPGIGAAMVQAAQRLDLDLLCFLTVASTAAVLLCTLLADVLYVLLDPRVDTDV</sequence>
<evidence type="ECO:0000256" key="1">
    <source>
        <dbReference type="ARBA" id="ARBA00004651"/>
    </source>
</evidence>
<evidence type="ECO:0000256" key="3">
    <source>
        <dbReference type="ARBA" id="ARBA00022475"/>
    </source>
</evidence>
<feature type="transmembrane region" description="Helical" evidence="7">
    <location>
        <begin position="149"/>
        <end position="174"/>
    </location>
</feature>
<proteinExistence type="inferred from homology"/>
<evidence type="ECO:0000313" key="9">
    <source>
        <dbReference type="EMBL" id="QHN37736.1"/>
    </source>
</evidence>
<dbReference type="PANTHER" id="PTHR43163:SF9">
    <property type="entry name" value="ABC TRANSPORTER PERMEASE PROTEIN"/>
    <property type="match status" value="1"/>
</dbReference>
<keyword evidence="2 7" id="KW-0813">Transport</keyword>
<feature type="transmembrane region" description="Helical" evidence="7">
    <location>
        <begin position="242"/>
        <end position="261"/>
    </location>
</feature>
<reference evidence="9" key="1">
    <citation type="journal article" date="2021" name="Nat. Microbiol.">
        <title>Cocultivation of an ultrasmall environmental parasitic bacterium with lytic ability against bacteria associated with wastewater foams.</title>
        <authorList>
            <person name="Batinovic S."/>
            <person name="Rose J.J.A."/>
            <person name="Ratcliffe J."/>
            <person name="Seviour R.J."/>
            <person name="Petrovski S."/>
        </authorList>
    </citation>
    <scope>NUCLEOTIDE SEQUENCE</scope>
    <source>
        <strain evidence="9">CON9</strain>
    </source>
</reference>
<protein>
    <submittedName>
        <fullName evidence="9">ABC transporter permease subunit</fullName>
    </submittedName>
</protein>
<evidence type="ECO:0000256" key="2">
    <source>
        <dbReference type="ARBA" id="ARBA00022448"/>
    </source>
</evidence>
<dbReference type="SUPFAM" id="SSF161098">
    <property type="entry name" value="MetI-like"/>
    <property type="match status" value="1"/>
</dbReference>
<accession>A0ABX6IS99</accession>
<feature type="transmembrane region" description="Helical" evidence="7">
    <location>
        <begin position="298"/>
        <end position="324"/>
    </location>
</feature>
<dbReference type="InterPro" id="IPR000515">
    <property type="entry name" value="MetI-like"/>
</dbReference>
<dbReference type="InterPro" id="IPR035906">
    <property type="entry name" value="MetI-like_sf"/>
</dbReference>
<evidence type="ECO:0000256" key="4">
    <source>
        <dbReference type="ARBA" id="ARBA00022692"/>
    </source>
</evidence>
<evidence type="ECO:0000256" key="6">
    <source>
        <dbReference type="ARBA" id="ARBA00023136"/>
    </source>
</evidence>
<feature type="transmembrane region" description="Helical" evidence="7">
    <location>
        <begin position="267"/>
        <end position="286"/>
    </location>
</feature>
<feature type="transmembrane region" description="Helical" evidence="7">
    <location>
        <begin position="194"/>
        <end position="215"/>
    </location>
</feature>
<dbReference type="PROSITE" id="PS50928">
    <property type="entry name" value="ABC_TM1"/>
    <property type="match status" value="1"/>
</dbReference>
<feature type="domain" description="ABC transmembrane type-1" evidence="8">
    <location>
        <begin position="110"/>
        <end position="321"/>
    </location>
</feature>
<evidence type="ECO:0000256" key="5">
    <source>
        <dbReference type="ARBA" id="ARBA00022989"/>
    </source>
</evidence>
<keyword evidence="5 7" id="KW-1133">Transmembrane helix</keyword>
<dbReference type="EMBL" id="CP045809">
    <property type="protein sequence ID" value="QHN37736.1"/>
    <property type="molecule type" value="Genomic_DNA"/>
</dbReference>
<keyword evidence="10" id="KW-1185">Reference proteome</keyword>
<gene>
    <name evidence="9" type="ORF">GII31_20605</name>
</gene>
<dbReference type="Gene3D" id="1.10.3720.10">
    <property type="entry name" value="MetI-like"/>
    <property type="match status" value="1"/>
</dbReference>
<dbReference type="Proteomes" id="UP001059836">
    <property type="component" value="Chromosome"/>
</dbReference>
<evidence type="ECO:0000313" key="10">
    <source>
        <dbReference type="Proteomes" id="UP001059836"/>
    </source>
</evidence>
<organism evidence="9 10">
    <name type="scientific">Gordonia pseudamarae</name>
    <dbReference type="NCBI Taxonomy" id="2831662"/>
    <lineage>
        <taxon>Bacteria</taxon>
        <taxon>Bacillati</taxon>
        <taxon>Actinomycetota</taxon>
        <taxon>Actinomycetes</taxon>
        <taxon>Mycobacteriales</taxon>
        <taxon>Gordoniaceae</taxon>
        <taxon>Gordonia</taxon>
    </lineage>
</organism>
<dbReference type="PANTHER" id="PTHR43163">
    <property type="entry name" value="DIPEPTIDE TRANSPORT SYSTEM PERMEASE PROTEIN DPPB-RELATED"/>
    <property type="match status" value="1"/>
</dbReference>
<evidence type="ECO:0000259" key="8">
    <source>
        <dbReference type="PROSITE" id="PS50928"/>
    </source>
</evidence>
<keyword evidence="4 7" id="KW-0812">Transmembrane</keyword>
<keyword evidence="3" id="KW-1003">Cell membrane</keyword>